<evidence type="ECO:0000259" key="8">
    <source>
        <dbReference type="PROSITE" id="PS50157"/>
    </source>
</evidence>
<dbReference type="SUPFAM" id="SSF57667">
    <property type="entry name" value="beta-beta-alpha zinc fingers"/>
    <property type="match status" value="3"/>
</dbReference>
<dbReference type="Pfam" id="PF00096">
    <property type="entry name" value="zf-C2H2"/>
    <property type="match status" value="3"/>
</dbReference>
<evidence type="ECO:0000256" key="5">
    <source>
        <dbReference type="ARBA" id="ARBA00022833"/>
    </source>
</evidence>
<dbReference type="GO" id="GO:0010468">
    <property type="term" value="P:regulation of gene expression"/>
    <property type="evidence" value="ECO:0007669"/>
    <property type="project" value="TreeGrafter"/>
</dbReference>
<dbReference type="EMBL" id="JAMWBK010000011">
    <property type="protein sequence ID" value="KAJ8901388.1"/>
    <property type="molecule type" value="Genomic_DNA"/>
</dbReference>
<evidence type="ECO:0000256" key="4">
    <source>
        <dbReference type="ARBA" id="ARBA00022771"/>
    </source>
</evidence>
<dbReference type="PROSITE" id="PS50157">
    <property type="entry name" value="ZINC_FINGER_C2H2_2"/>
    <property type="match status" value="4"/>
</dbReference>
<dbReference type="SMART" id="SM00355">
    <property type="entry name" value="ZnF_C2H2"/>
    <property type="match status" value="4"/>
</dbReference>
<evidence type="ECO:0000256" key="2">
    <source>
        <dbReference type="ARBA" id="ARBA00022723"/>
    </source>
</evidence>
<comment type="subcellular location">
    <subcellularLocation>
        <location evidence="1">Nucleus</location>
    </subcellularLocation>
</comment>
<gene>
    <name evidence="9" type="ORF">NDN08_007234</name>
</gene>
<dbReference type="AlphaFoldDB" id="A0AAV8UJZ7"/>
<dbReference type="GO" id="GO:0008270">
    <property type="term" value="F:zinc ion binding"/>
    <property type="evidence" value="ECO:0007669"/>
    <property type="project" value="UniProtKB-KW"/>
</dbReference>
<dbReference type="PANTHER" id="PTHR16515:SF49">
    <property type="entry name" value="GASTRULA ZINC FINGER PROTEIN XLCGF49.1-LIKE-RELATED"/>
    <property type="match status" value="1"/>
</dbReference>
<evidence type="ECO:0000313" key="10">
    <source>
        <dbReference type="Proteomes" id="UP001157974"/>
    </source>
</evidence>
<comment type="caution">
    <text evidence="9">The sequence shown here is derived from an EMBL/GenBank/DDBJ whole genome shotgun (WGS) entry which is preliminary data.</text>
</comment>
<evidence type="ECO:0000256" key="3">
    <source>
        <dbReference type="ARBA" id="ARBA00022737"/>
    </source>
</evidence>
<feature type="domain" description="C2H2-type" evidence="8">
    <location>
        <begin position="332"/>
        <end position="360"/>
    </location>
</feature>
<protein>
    <recommendedName>
        <fullName evidence="8">C2H2-type domain-containing protein</fullName>
    </recommendedName>
</protein>
<feature type="domain" description="C2H2-type" evidence="8">
    <location>
        <begin position="361"/>
        <end position="389"/>
    </location>
</feature>
<keyword evidence="10" id="KW-1185">Reference proteome</keyword>
<dbReference type="PROSITE" id="PS00028">
    <property type="entry name" value="ZINC_FINGER_C2H2_1"/>
    <property type="match status" value="4"/>
</dbReference>
<dbReference type="PANTHER" id="PTHR16515">
    <property type="entry name" value="PR DOMAIN ZINC FINGER PROTEIN"/>
    <property type="match status" value="1"/>
</dbReference>
<evidence type="ECO:0000256" key="1">
    <source>
        <dbReference type="ARBA" id="ARBA00004123"/>
    </source>
</evidence>
<reference evidence="9 10" key="1">
    <citation type="journal article" date="2023" name="Nat. Commun.">
        <title>Origin of minicircular mitochondrial genomes in red algae.</title>
        <authorList>
            <person name="Lee Y."/>
            <person name="Cho C.H."/>
            <person name="Lee Y.M."/>
            <person name="Park S.I."/>
            <person name="Yang J.H."/>
            <person name="West J.A."/>
            <person name="Bhattacharya D."/>
            <person name="Yoon H.S."/>
        </authorList>
    </citation>
    <scope>NUCLEOTIDE SEQUENCE [LARGE SCALE GENOMIC DNA]</scope>
    <source>
        <strain evidence="9 10">CCMP1338</strain>
        <tissue evidence="9">Whole cell</tissue>
    </source>
</reference>
<keyword evidence="5" id="KW-0862">Zinc</keyword>
<keyword evidence="3" id="KW-0677">Repeat</keyword>
<evidence type="ECO:0000256" key="6">
    <source>
        <dbReference type="ARBA" id="ARBA00023242"/>
    </source>
</evidence>
<evidence type="ECO:0000313" key="9">
    <source>
        <dbReference type="EMBL" id="KAJ8901388.1"/>
    </source>
</evidence>
<dbReference type="InterPro" id="IPR013087">
    <property type="entry name" value="Znf_C2H2_type"/>
</dbReference>
<dbReference type="Proteomes" id="UP001157974">
    <property type="component" value="Unassembled WGS sequence"/>
</dbReference>
<keyword evidence="2" id="KW-0479">Metal-binding</keyword>
<dbReference type="GO" id="GO:0005634">
    <property type="term" value="C:nucleus"/>
    <property type="evidence" value="ECO:0007669"/>
    <property type="project" value="UniProtKB-SubCell"/>
</dbReference>
<keyword evidence="6" id="KW-0539">Nucleus</keyword>
<dbReference type="Gene3D" id="3.30.160.60">
    <property type="entry name" value="Classic Zinc Finger"/>
    <property type="match status" value="4"/>
</dbReference>
<dbReference type="InterPro" id="IPR036236">
    <property type="entry name" value="Znf_C2H2_sf"/>
</dbReference>
<feature type="domain" description="C2H2-type" evidence="8">
    <location>
        <begin position="390"/>
        <end position="413"/>
    </location>
</feature>
<keyword evidence="4 7" id="KW-0863">Zinc-finger</keyword>
<accession>A0AAV8UJZ7</accession>
<organism evidence="9 10">
    <name type="scientific">Rhodosorus marinus</name>
    <dbReference type="NCBI Taxonomy" id="101924"/>
    <lineage>
        <taxon>Eukaryota</taxon>
        <taxon>Rhodophyta</taxon>
        <taxon>Stylonematophyceae</taxon>
        <taxon>Stylonematales</taxon>
        <taxon>Stylonemataceae</taxon>
        <taxon>Rhodosorus</taxon>
    </lineage>
</organism>
<feature type="domain" description="C2H2-type" evidence="8">
    <location>
        <begin position="303"/>
        <end position="331"/>
    </location>
</feature>
<dbReference type="InterPro" id="IPR050331">
    <property type="entry name" value="Zinc_finger"/>
</dbReference>
<sequence>MHKQAVPHPDEWSLGLVDVRLKIPGDTLRALAASGAGDMFDLVTEPCLMMTEFQGENYSLGSGWAFVGGLPYLDGRGNQAYSGVKRIRMMTYLENNKGVVILSREVQPGITGLLRMVEVDGRHVLTTFSMVEDETQTIIANQTLVDRRPCDICLLTGDACDPRVCNIEQSFSKVRAARLSLLEKMDFPVCSLQYIVQWLSGRWTIPVGPFEPMQMQWHAYISGPSFHHALVTVLQNEVETVHPPRSSFRLLKQAKEEVDYYLDLEDQGTSLGKRPCSGTVEFWGTLKASKSPKSVRMDGKKEHLCETCGMPFKRSYDMKRHNVSVHKKVREFKCPHCDRCFTQSGHMHEHVRMTHTGENVQACSICNKKFGAKSKLLRHVKTVHEKERKFECGVCLKSYKTRSYLREHLRDQHKLSADEVNRFSELRLTD</sequence>
<name>A0AAV8UJZ7_9RHOD</name>
<evidence type="ECO:0000256" key="7">
    <source>
        <dbReference type="PROSITE-ProRule" id="PRU00042"/>
    </source>
</evidence>
<proteinExistence type="predicted"/>